<evidence type="ECO:0000256" key="1">
    <source>
        <dbReference type="SAM" id="SignalP"/>
    </source>
</evidence>
<accession>A0AAV9ZVZ8</accession>
<evidence type="ECO:0000313" key="2">
    <source>
        <dbReference type="EMBL" id="KAK6993001.1"/>
    </source>
</evidence>
<feature type="signal peptide" evidence="1">
    <location>
        <begin position="1"/>
        <end position="17"/>
    </location>
</feature>
<dbReference type="EMBL" id="JAWWNJ010000105">
    <property type="protein sequence ID" value="KAK6993001.1"/>
    <property type="molecule type" value="Genomic_DNA"/>
</dbReference>
<keyword evidence="3" id="KW-1185">Reference proteome</keyword>
<name>A0AAV9ZVZ8_9AGAR</name>
<proteinExistence type="predicted"/>
<feature type="chain" id="PRO_5043508281" description="F-box domain-containing protein" evidence="1">
    <location>
        <begin position="18"/>
        <end position="450"/>
    </location>
</feature>
<evidence type="ECO:0000313" key="3">
    <source>
        <dbReference type="Proteomes" id="UP001362999"/>
    </source>
</evidence>
<dbReference type="Proteomes" id="UP001362999">
    <property type="component" value="Unassembled WGS sequence"/>
</dbReference>
<sequence length="450" mass="50203">MPVEVLALILLLACGEFDEEPLSFIMARLAFGRVCALWNDVVCRDARFWSSVFIGDPRTLAVLPLWLSRSKSSQLHLFVDTGTYAVNWRSFDTVFASLVQLVPSILGRITRFSLWDDYGDRGAVILHWLSRLAASNVQRLDIYAMIPTVADARVVERGRGRWGRSGDLSKPSTPLHLIPSASIVSLVVQRAFLVLHPSMLSGLRHLRLGPIPSHHRLKWDSLRSMLLSCPVLALFVCDDVRCDYGSFQECELLSVTHFRLVCRSYSSENIFTALRLPSLRVLSLDGYTPRLSYGAMTSALASVEVLAITCDLIWPCTLFHFLHAFVQLRTLDLRQMPEASRLAFFSIKQFMESYLEIKNLGRPKDTQPEILCPSLALVHFGATLTASEAAQLLSPTPPAIFSPNCVLSYVSSMVLTAADVDHVGGSFRVVEGGTGDHRLCFASRVVFRVW</sequence>
<reference evidence="2 3" key="1">
    <citation type="journal article" date="2024" name="J Genomics">
        <title>Draft genome sequencing and assembly of Favolaschia claudopus CIRM-BRFM 2984 isolated from oak limbs.</title>
        <authorList>
            <person name="Navarro D."/>
            <person name="Drula E."/>
            <person name="Chaduli D."/>
            <person name="Cazenave R."/>
            <person name="Ahrendt S."/>
            <person name="Wang J."/>
            <person name="Lipzen A."/>
            <person name="Daum C."/>
            <person name="Barry K."/>
            <person name="Grigoriev I.V."/>
            <person name="Favel A."/>
            <person name="Rosso M.N."/>
            <person name="Martin F."/>
        </authorList>
    </citation>
    <scope>NUCLEOTIDE SEQUENCE [LARGE SCALE GENOMIC DNA]</scope>
    <source>
        <strain evidence="2 3">CIRM-BRFM 2984</strain>
    </source>
</reference>
<comment type="caution">
    <text evidence="2">The sequence shown here is derived from an EMBL/GenBank/DDBJ whole genome shotgun (WGS) entry which is preliminary data.</text>
</comment>
<gene>
    <name evidence="2" type="ORF">R3P38DRAFT_2801374</name>
</gene>
<protein>
    <recommendedName>
        <fullName evidence="4">F-box domain-containing protein</fullName>
    </recommendedName>
</protein>
<organism evidence="2 3">
    <name type="scientific">Favolaschia claudopus</name>
    <dbReference type="NCBI Taxonomy" id="2862362"/>
    <lineage>
        <taxon>Eukaryota</taxon>
        <taxon>Fungi</taxon>
        <taxon>Dikarya</taxon>
        <taxon>Basidiomycota</taxon>
        <taxon>Agaricomycotina</taxon>
        <taxon>Agaricomycetes</taxon>
        <taxon>Agaricomycetidae</taxon>
        <taxon>Agaricales</taxon>
        <taxon>Marasmiineae</taxon>
        <taxon>Mycenaceae</taxon>
        <taxon>Favolaschia</taxon>
    </lineage>
</organism>
<keyword evidence="1" id="KW-0732">Signal</keyword>
<dbReference type="AlphaFoldDB" id="A0AAV9ZVZ8"/>
<evidence type="ECO:0008006" key="4">
    <source>
        <dbReference type="Google" id="ProtNLM"/>
    </source>
</evidence>